<dbReference type="Pfam" id="PF13561">
    <property type="entry name" value="adh_short_C2"/>
    <property type="match status" value="1"/>
</dbReference>
<comment type="similarity">
    <text evidence="1">Belongs to the short-chain dehydrogenases/reductases (SDR) family.</text>
</comment>
<protein>
    <submittedName>
        <fullName evidence="3">Glucose/ribitol dehydrogenase</fullName>
    </submittedName>
</protein>
<keyword evidence="2" id="KW-0560">Oxidoreductase</keyword>
<dbReference type="AlphaFoldDB" id="A0A143YSB5"/>
<proteinExistence type="inferred from homology"/>
<dbReference type="OrthoDB" id="9803333at2"/>
<dbReference type="InterPro" id="IPR002347">
    <property type="entry name" value="SDR_fam"/>
</dbReference>
<dbReference type="Proteomes" id="UP000242754">
    <property type="component" value="Unassembled WGS sequence"/>
</dbReference>
<keyword evidence="4" id="KW-1185">Reference proteome</keyword>
<name>A0A143YSB5_9LACT</name>
<dbReference type="PRINTS" id="PR00081">
    <property type="entry name" value="GDHRDH"/>
</dbReference>
<accession>A0A143YSB5</accession>
<dbReference type="PANTHER" id="PTHR43639">
    <property type="entry name" value="OXIDOREDUCTASE, SHORT-CHAIN DEHYDROGENASE/REDUCTASE FAMILY (AFU_ORTHOLOGUE AFUA_5G02870)"/>
    <property type="match status" value="1"/>
</dbReference>
<dbReference type="Gene3D" id="3.40.50.720">
    <property type="entry name" value="NAD(P)-binding Rossmann-like Domain"/>
    <property type="match status" value="1"/>
</dbReference>
<reference evidence="3 4" key="1">
    <citation type="submission" date="2016-02" db="EMBL/GenBank/DDBJ databases">
        <authorList>
            <person name="Wen L."/>
            <person name="He K."/>
            <person name="Yang H."/>
        </authorList>
    </citation>
    <scope>NUCLEOTIDE SEQUENCE [LARGE SCALE GENOMIC DNA]</scope>
    <source>
        <strain evidence="3">Trichococcus palustris</strain>
    </source>
</reference>
<dbReference type="STRING" id="140314.SAMN04488076_1407"/>
<dbReference type="SUPFAM" id="SSF51735">
    <property type="entry name" value="NAD(P)-binding Rossmann-fold domains"/>
    <property type="match status" value="1"/>
</dbReference>
<organism evidence="3 4">
    <name type="scientific">Trichococcus palustris</name>
    <dbReference type="NCBI Taxonomy" id="140314"/>
    <lineage>
        <taxon>Bacteria</taxon>
        <taxon>Bacillati</taxon>
        <taxon>Bacillota</taxon>
        <taxon>Bacilli</taxon>
        <taxon>Lactobacillales</taxon>
        <taxon>Carnobacteriaceae</taxon>
        <taxon>Trichococcus</taxon>
    </lineage>
</organism>
<evidence type="ECO:0000256" key="2">
    <source>
        <dbReference type="ARBA" id="ARBA00023002"/>
    </source>
</evidence>
<sequence>MEYLLKDKVYLVTGASRGIGADTAKLLAEQGAFVIINYLHSHEQAKAVEDYCNQTAEGGGWCLSADMTDEQAIAQLVAAIQMEFGRLDGIVCNAAFSYRFDAQKRPYHWEIEWEEYERAEQQTVKPLHVLLQKALPLLTMQPDSRVVVLSSNLVKRPLVTYHTYNVGKATLEAYVQNTANELARLGVRLNLVIPGMVYPTDATKDSQEEIKDAVINQTPLGRMAMPEDVAQTIFFFLSPYSRFLTGQKLYVDGGLSNQ</sequence>
<evidence type="ECO:0000313" key="4">
    <source>
        <dbReference type="Proteomes" id="UP000242754"/>
    </source>
</evidence>
<dbReference type="PANTHER" id="PTHR43639:SF1">
    <property type="entry name" value="SHORT-CHAIN DEHYDROGENASE_REDUCTASE FAMILY PROTEIN"/>
    <property type="match status" value="1"/>
</dbReference>
<dbReference type="GO" id="GO:0016491">
    <property type="term" value="F:oxidoreductase activity"/>
    <property type="evidence" value="ECO:0007669"/>
    <property type="project" value="UniProtKB-KW"/>
</dbReference>
<evidence type="ECO:0000256" key="1">
    <source>
        <dbReference type="ARBA" id="ARBA00006484"/>
    </source>
</evidence>
<dbReference type="EMBL" id="FJNE01000007">
    <property type="protein sequence ID" value="CZQ97530.1"/>
    <property type="molecule type" value="Genomic_DNA"/>
</dbReference>
<gene>
    <name evidence="3" type="ORF">Tpal_2138</name>
</gene>
<evidence type="ECO:0000313" key="3">
    <source>
        <dbReference type="EMBL" id="CZQ97530.1"/>
    </source>
</evidence>
<dbReference type="InterPro" id="IPR036291">
    <property type="entry name" value="NAD(P)-bd_dom_sf"/>
</dbReference>
<dbReference type="RefSeq" id="WP_087033700.1">
    <property type="nucleotide sequence ID" value="NZ_FJNE01000007.1"/>
</dbReference>